<accession>A0ABQ9KK85</accession>
<feature type="transmembrane region" description="Helical" evidence="8">
    <location>
        <begin position="154"/>
        <end position="174"/>
    </location>
</feature>
<gene>
    <name evidence="11" type="ORF">P3X46_030994</name>
</gene>
<keyword evidence="5 8" id="KW-0812">Transmembrane</keyword>
<evidence type="ECO:0000313" key="12">
    <source>
        <dbReference type="Proteomes" id="UP001174677"/>
    </source>
</evidence>
<keyword evidence="4 8" id="KW-1003">Cell membrane</keyword>
<dbReference type="InterPro" id="IPR006702">
    <property type="entry name" value="CASP_dom"/>
</dbReference>
<comment type="subunit">
    <text evidence="3 8">Homodimer and heterodimers.</text>
</comment>
<organism evidence="11 12">
    <name type="scientific">Hevea brasiliensis</name>
    <name type="common">Para rubber tree</name>
    <name type="synonym">Siphonia brasiliensis</name>
    <dbReference type="NCBI Taxonomy" id="3981"/>
    <lineage>
        <taxon>Eukaryota</taxon>
        <taxon>Viridiplantae</taxon>
        <taxon>Streptophyta</taxon>
        <taxon>Embryophyta</taxon>
        <taxon>Tracheophyta</taxon>
        <taxon>Spermatophyta</taxon>
        <taxon>Magnoliopsida</taxon>
        <taxon>eudicotyledons</taxon>
        <taxon>Gunneridae</taxon>
        <taxon>Pentapetalae</taxon>
        <taxon>rosids</taxon>
        <taxon>fabids</taxon>
        <taxon>Malpighiales</taxon>
        <taxon>Euphorbiaceae</taxon>
        <taxon>Crotonoideae</taxon>
        <taxon>Micrandreae</taxon>
        <taxon>Hevea</taxon>
    </lineage>
</organism>
<evidence type="ECO:0000256" key="4">
    <source>
        <dbReference type="ARBA" id="ARBA00022475"/>
    </source>
</evidence>
<name>A0ABQ9KK85_HEVBR</name>
<evidence type="ECO:0000256" key="6">
    <source>
        <dbReference type="ARBA" id="ARBA00022989"/>
    </source>
</evidence>
<keyword evidence="6 8" id="KW-1133">Transmembrane helix</keyword>
<evidence type="ECO:0000256" key="9">
    <source>
        <dbReference type="SAM" id="MobiDB-lite"/>
    </source>
</evidence>
<comment type="caution">
    <text evidence="11">The sequence shown here is derived from an EMBL/GenBank/DDBJ whole genome shotgun (WGS) entry which is preliminary data.</text>
</comment>
<evidence type="ECO:0000313" key="11">
    <source>
        <dbReference type="EMBL" id="KAJ9140335.1"/>
    </source>
</evidence>
<keyword evidence="12" id="KW-1185">Reference proteome</keyword>
<sequence>MKLKSASYCFLFFMLAQLPKIKFMETDSKPKIQIPSNMKRSPSSNSDSYSHFESPHSFVSPVNSPGTYPQVENSIAIVAVDKFTQCSPQPSPLSQENAAYPQAKAQPQTQNPAMMFNRREEGPPVVGKVKPDGRSAVVGSWRSRREDMMKVTELGFRISEVVLCLISFSVMTADKTQGWSGDSYDRYGEYRYCLSVNVIAFVYSGFQAYDLVHYLVVGKHVIRQHVCLHFNFFMDQILAYLLISASSSAATRVNAWQSKWGKDEFTEMASASVTMAFLAFIAFAISSLISGYNLCNNGSI</sequence>
<protein>
    <recommendedName>
        <fullName evidence="8">CASP-like protein</fullName>
    </recommendedName>
</protein>
<evidence type="ECO:0000256" key="5">
    <source>
        <dbReference type="ARBA" id="ARBA00022692"/>
    </source>
</evidence>
<feature type="domain" description="Casparian strip membrane protein" evidence="10">
    <location>
        <begin position="148"/>
        <end position="282"/>
    </location>
</feature>
<evidence type="ECO:0000256" key="3">
    <source>
        <dbReference type="ARBA" id="ARBA00011489"/>
    </source>
</evidence>
<comment type="subcellular location">
    <subcellularLocation>
        <location evidence="1 8">Cell membrane</location>
        <topology evidence="1 8">Multi-pass membrane protein</topology>
    </subcellularLocation>
</comment>
<feature type="transmembrane region" description="Helical" evidence="8">
    <location>
        <begin position="194"/>
        <end position="216"/>
    </location>
</feature>
<feature type="region of interest" description="Disordered" evidence="9">
    <location>
        <begin position="32"/>
        <end position="56"/>
    </location>
</feature>
<feature type="compositionally biased region" description="Polar residues" evidence="9">
    <location>
        <begin position="34"/>
        <end position="51"/>
    </location>
</feature>
<dbReference type="Pfam" id="PF04535">
    <property type="entry name" value="CASP_dom"/>
    <property type="match status" value="1"/>
</dbReference>
<evidence type="ECO:0000256" key="1">
    <source>
        <dbReference type="ARBA" id="ARBA00004651"/>
    </source>
</evidence>
<dbReference type="PANTHER" id="PTHR33573:SF50">
    <property type="entry name" value="CASP-LIKE PROTEIN 4A3"/>
    <property type="match status" value="1"/>
</dbReference>
<feature type="transmembrane region" description="Helical" evidence="8">
    <location>
        <begin position="237"/>
        <end position="255"/>
    </location>
</feature>
<dbReference type="EMBL" id="JARPOI010000017">
    <property type="protein sequence ID" value="KAJ9140335.1"/>
    <property type="molecule type" value="Genomic_DNA"/>
</dbReference>
<reference evidence="11" key="1">
    <citation type="journal article" date="2023" name="Plant Biotechnol. J.">
        <title>Chromosome-level wild Hevea brasiliensis genome provides new tools for genomic-assisted breeding and valuable loci to elevate rubber yield.</title>
        <authorList>
            <person name="Cheng H."/>
            <person name="Song X."/>
            <person name="Hu Y."/>
            <person name="Wu T."/>
            <person name="Yang Q."/>
            <person name="An Z."/>
            <person name="Feng S."/>
            <person name="Deng Z."/>
            <person name="Wu W."/>
            <person name="Zeng X."/>
            <person name="Tu M."/>
            <person name="Wang X."/>
            <person name="Huang H."/>
        </authorList>
    </citation>
    <scope>NUCLEOTIDE SEQUENCE</scope>
    <source>
        <strain evidence="11">MT/VB/25A 57/8</strain>
    </source>
</reference>
<proteinExistence type="inferred from homology"/>
<evidence type="ECO:0000259" key="10">
    <source>
        <dbReference type="Pfam" id="PF04535"/>
    </source>
</evidence>
<evidence type="ECO:0000256" key="8">
    <source>
        <dbReference type="RuleBase" id="RU361233"/>
    </source>
</evidence>
<dbReference type="Proteomes" id="UP001174677">
    <property type="component" value="Chromosome 17"/>
</dbReference>
<keyword evidence="7 8" id="KW-0472">Membrane</keyword>
<dbReference type="PANTHER" id="PTHR33573">
    <property type="entry name" value="CASP-LIKE PROTEIN 4A4"/>
    <property type="match status" value="1"/>
</dbReference>
<feature type="transmembrane region" description="Helical" evidence="8">
    <location>
        <begin position="275"/>
        <end position="295"/>
    </location>
</feature>
<comment type="similarity">
    <text evidence="2 8">Belongs to the Casparian strip membrane proteins (CASP) family.</text>
</comment>
<evidence type="ECO:0000256" key="7">
    <source>
        <dbReference type="ARBA" id="ARBA00023136"/>
    </source>
</evidence>
<evidence type="ECO:0000256" key="2">
    <source>
        <dbReference type="ARBA" id="ARBA00007651"/>
    </source>
</evidence>